<sequence length="190" mass="20930">MVDARARSMAWPRFETGHNLNISVAEALRIGASQYGRVQSVKLLPRIKEEDGGGGLCATVSFMDIKSAAKAHDTEHKLEDCLLTTEYHEPAAIPSSGQPPLPALPLYASSRFQHGVVSRSRLRRGTKSPDCRIQFENRLIIHLRTGCRIHRFSPCFRAVGLLFALALDSTQVSAVICLFSQFSVEATPLL</sequence>
<reference evidence="1" key="1">
    <citation type="submission" date="2021-12" db="EMBL/GenBank/DDBJ databases">
        <authorList>
            <person name="King R."/>
        </authorList>
    </citation>
    <scope>NUCLEOTIDE SEQUENCE</scope>
</reference>
<proteinExistence type="predicted"/>
<gene>
    <name evidence="1" type="ORF">BEMITA_LOCUS1132</name>
</gene>
<dbReference type="InterPro" id="IPR035979">
    <property type="entry name" value="RBD_domain_sf"/>
</dbReference>
<dbReference type="AlphaFoldDB" id="A0A9N9ZXF6"/>
<dbReference type="GO" id="GO:0003676">
    <property type="term" value="F:nucleic acid binding"/>
    <property type="evidence" value="ECO:0007669"/>
    <property type="project" value="InterPro"/>
</dbReference>
<organism evidence="1 2">
    <name type="scientific">Bemisia tabaci</name>
    <name type="common">Sweetpotato whitefly</name>
    <name type="synonym">Aleurodes tabaci</name>
    <dbReference type="NCBI Taxonomy" id="7038"/>
    <lineage>
        <taxon>Eukaryota</taxon>
        <taxon>Metazoa</taxon>
        <taxon>Ecdysozoa</taxon>
        <taxon>Arthropoda</taxon>
        <taxon>Hexapoda</taxon>
        <taxon>Insecta</taxon>
        <taxon>Pterygota</taxon>
        <taxon>Neoptera</taxon>
        <taxon>Paraneoptera</taxon>
        <taxon>Hemiptera</taxon>
        <taxon>Sternorrhyncha</taxon>
        <taxon>Aleyrodoidea</taxon>
        <taxon>Aleyrodidae</taxon>
        <taxon>Aleyrodinae</taxon>
        <taxon>Bemisia</taxon>
    </lineage>
</organism>
<name>A0A9N9ZXF6_BEMTA</name>
<evidence type="ECO:0000313" key="2">
    <source>
        <dbReference type="Proteomes" id="UP001152759"/>
    </source>
</evidence>
<accession>A0A9N9ZXF6</accession>
<dbReference type="Proteomes" id="UP001152759">
    <property type="component" value="Chromosome 1"/>
</dbReference>
<keyword evidence="2" id="KW-1185">Reference proteome</keyword>
<dbReference type="EMBL" id="OU963862">
    <property type="protein sequence ID" value="CAH0381485.1"/>
    <property type="molecule type" value="Genomic_DNA"/>
</dbReference>
<protein>
    <submittedName>
        <fullName evidence="1">Uncharacterized protein</fullName>
    </submittedName>
</protein>
<evidence type="ECO:0000313" key="1">
    <source>
        <dbReference type="EMBL" id="CAH0381485.1"/>
    </source>
</evidence>
<dbReference type="SUPFAM" id="SSF54928">
    <property type="entry name" value="RNA-binding domain, RBD"/>
    <property type="match status" value="1"/>
</dbReference>